<dbReference type="Ensembl" id="ENSPPAT00000055874.1">
    <property type="protein sequence ID" value="ENSPPAP00000033004.1"/>
    <property type="gene ID" value="ENSPPAG00000039363.1"/>
</dbReference>
<evidence type="ECO:0000256" key="3">
    <source>
        <dbReference type="SAM" id="Phobius"/>
    </source>
</evidence>
<keyword evidence="3" id="KW-1133">Transmembrane helix</keyword>
<reference evidence="4 5" key="1">
    <citation type="journal article" date="2012" name="Nature">
        <title>The bonobo genome compared with the chimpanzee and human genomes.</title>
        <authorList>
            <person name="Prufer K."/>
            <person name="Munch K."/>
            <person name="Hellmann I."/>
            <person name="Akagi K."/>
            <person name="Miller J.R."/>
            <person name="Walenz B."/>
            <person name="Koren S."/>
            <person name="Sutton G."/>
            <person name="Kodira C."/>
            <person name="Winer R."/>
            <person name="Knight J.R."/>
            <person name="Mullikin J.C."/>
            <person name="Meader S.J."/>
            <person name="Ponting C.P."/>
            <person name="Lunter G."/>
            <person name="Higashino S."/>
            <person name="Hobolth A."/>
            <person name="Dutheil J."/>
            <person name="Karakoc E."/>
            <person name="Alkan C."/>
            <person name="Sajjadian S."/>
            <person name="Catacchio C.R."/>
            <person name="Ventura M."/>
            <person name="Marques-Bonet T."/>
            <person name="Eichler E.E."/>
            <person name="Andre C."/>
            <person name="Atencia R."/>
            <person name="Mugisha L."/>
            <person name="Junhold J."/>
            <person name="Patterson N."/>
            <person name="Siebauer M."/>
            <person name="Good J.M."/>
            <person name="Fischer A."/>
            <person name="Ptak S.E."/>
            <person name="Lachmann M."/>
            <person name="Symer D.E."/>
            <person name="Mailund T."/>
            <person name="Schierup M.H."/>
            <person name="Andres A.M."/>
            <person name="Kelso J."/>
            <person name="Paabo S."/>
        </authorList>
    </citation>
    <scope>NUCLEOTIDE SEQUENCE [LARGE SCALE GENOMIC DNA]</scope>
</reference>
<accession>A0A2R9C353</accession>
<evidence type="ECO:0000256" key="2">
    <source>
        <dbReference type="SAM" id="MobiDB-lite"/>
    </source>
</evidence>
<feature type="compositionally biased region" description="Low complexity" evidence="2">
    <location>
        <begin position="202"/>
        <end position="217"/>
    </location>
</feature>
<dbReference type="OMA" id="RWNPGWV"/>
<reference evidence="4" key="2">
    <citation type="submission" date="2025-08" db="UniProtKB">
        <authorList>
            <consortium name="Ensembl"/>
        </authorList>
    </citation>
    <scope>IDENTIFICATION</scope>
</reference>
<name>A0A2R9C353_PANPA</name>
<organism evidence="4 5">
    <name type="scientific">Pan paniscus</name>
    <name type="common">Pygmy chimpanzee</name>
    <name type="synonym">Bonobo</name>
    <dbReference type="NCBI Taxonomy" id="9597"/>
    <lineage>
        <taxon>Eukaryota</taxon>
        <taxon>Metazoa</taxon>
        <taxon>Chordata</taxon>
        <taxon>Craniata</taxon>
        <taxon>Vertebrata</taxon>
        <taxon>Euteleostomi</taxon>
        <taxon>Mammalia</taxon>
        <taxon>Eutheria</taxon>
        <taxon>Euarchontoglires</taxon>
        <taxon>Primates</taxon>
        <taxon>Haplorrhini</taxon>
        <taxon>Catarrhini</taxon>
        <taxon>Hominidae</taxon>
        <taxon>Pan</taxon>
    </lineage>
</organism>
<comment type="similarity">
    <text evidence="1">Belongs to the SPATA31 family.</text>
</comment>
<reference evidence="4" key="3">
    <citation type="submission" date="2025-09" db="UniProtKB">
        <authorList>
            <consortium name="Ensembl"/>
        </authorList>
    </citation>
    <scope>IDENTIFICATION</scope>
</reference>
<proteinExistence type="inferred from homology"/>
<sequence>MPRAQLPEDSSAVDMDILFPLDSVIETEVCPSSIPQIIHFVLFVVFSLVILIILRLYIPREPSSVPPREDSENDQAEVGEWLRIGNKYITLKDCRILLKELENLEIYTFLPEKRLKKLSREGSSHHLPRQVRPGPVYKPAPVRNHRPRGGVGKLLPPASMCPHGPLGYPSSLSSSQASEPLCPLKHPSHQPPASTLSPNPTSSAESLGYLSSLSSSQPPEPLRPLKHPSHKPRGRSPPRRWNPGWVSWTDSTQADSETDAIICPMCKAPERSCLHTWWVPSSPRVIRGVGRCSDPNLDLSWRQEAARAWCHCTSSQFPFEHPNLPTHLPKASF</sequence>
<feature type="transmembrane region" description="Helical" evidence="3">
    <location>
        <begin position="37"/>
        <end position="58"/>
    </location>
</feature>
<evidence type="ECO:0000313" key="4">
    <source>
        <dbReference type="Ensembl" id="ENSPPAP00000033004.1"/>
    </source>
</evidence>
<protein>
    <submittedName>
        <fullName evidence="4">Uncharacterized protein</fullName>
    </submittedName>
</protein>
<keyword evidence="5" id="KW-1185">Reference proteome</keyword>
<dbReference type="EMBL" id="AJFE02030546">
    <property type="status" value="NOT_ANNOTATED_CDS"/>
    <property type="molecule type" value="Genomic_DNA"/>
</dbReference>
<evidence type="ECO:0000256" key="1">
    <source>
        <dbReference type="ARBA" id="ARBA00035009"/>
    </source>
</evidence>
<dbReference type="GeneTree" id="ENSGT00950000183043"/>
<keyword evidence="3" id="KW-0812">Transmembrane</keyword>
<dbReference type="AlphaFoldDB" id="A0A2R9C353"/>
<feature type="compositionally biased region" description="Basic residues" evidence="2">
    <location>
        <begin position="224"/>
        <end position="238"/>
    </location>
</feature>
<feature type="region of interest" description="Disordered" evidence="2">
    <location>
        <begin position="120"/>
        <end position="246"/>
    </location>
</feature>
<feature type="compositionally biased region" description="Polar residues" evidence="2">
    <location>
        <begin position="191"/>
        <end position="201"/>
    </location>
</feature>
<dbReference type="Proteomes" id="UP000240080">
    <property type="component" value="Chromosome 5"/>
</dbReference>
<evidence type="ECO:0000313" key="5">
    <source>
        <dbReference type="Proteomes" id="UP000240080"/>
    </source>
</evidence>
<dbReference type="Bgee" id="ENSPPAG00000039363">
    <property type="expression patterns" value="Expressed in testis"/>
</dbReference>
<dbReference type="PANTHER" id="PTHR21859">
    <property type="entry name" value="ACROSOME-SPECIFIC PROTEIN"/>
    <property type="match status" value="1"/>
</dbReference>
<dbReference type="EMBL" id="AJFE02030547">
    <property type="status" value="NOT_ANNOTATED_CDS"/>
    <property type="molecule type" value="Genomic_DNA"/>
</dbReference>
<keyword evidence="3" id="KW-0472">Membrane</keyword>
<dbReference type="PANTHER" id="PTHR21859:SF58">
    <property type="entry name" value="SPERMATOGENESIS-ASSOCIATED PROTEIN 31E1"/>
    <property type="match status" value="1"/>
</dbReference>